<keyword evidence="2" id="KW-1133">Transmembrane helix</keyword>
<dbReference type="CDD" id="cd00051">
    <property type="entry name" value="EFh"/>
    <property type="match status" value="1"/>
</dbReference>
<keyword evidence="1" id="KW-0106">Calcium</keyword>
<proteinExistence type="predicted"/>
<keyword evidence="5" id="KW-1185">Reference proteome</keyword>
<reference evidence="4 5" key="1">
    <citation type="journal article" date="2017" name="Genome Biol. Evol.">
        <title>Phytophthora megakarya and P. palmivora, closely related causal agents of cacao black pod rot, underwent increases in genome sizes and gene numbers by different mechanisms.</title>
        <authorList>
            <person name="Ali S.S."/>
            <person name="Shao J."/>
            <person name="Lary D.J."/>
            <person name="Kronmiller B."/>
            <person name="Shen D."/>
            <person name="Strem M.D."/>
            <person name="Amoako-Attah I."/>
            <person name="Akrofi A.Y."/>
            <person name="Begoude B.A."/>
            <person name="Ten Hoopen G.M."/>
            <person name="Coulibaly K."/>
            <person name="Kebe B.I."/>
            <person name="Melnick R.L."/>
            <person name="Guiltinan M.J."/>
            <person name="Tyler B.M."/>
            <person name="Meinhardt L.W."/>
            <person name="Bailey B.A."/>
        </authorList>
    </citation>
    <scope>NUCLEOTIDE SEQUENCE [LARGE SCALE GENOMIC DNA]</scope>
    <source>
        <strain evidence="5">sbr112.9</strain>
    </source>
</reference>
<dbReference type="OrthoDB" id="26525at2759"/>
<feature type="transmembrane region" description="Helical" evidence="2">
    <location>
        <begin position="319"/>
        <end position="342"/>
    </location>
</feature>
<feature type="domain" description="EF-hand" evidence="3">
    <location>
        <begin position="83"/>
        <end position="118"/>
    </location>
</feature>
<dbReference type="InterPro" id="IPR018247">
    <property type="entry name" value="EF_Hand_1_Ca_BS"/>
</dbReference>
<sequence length="405" mass="45720">MFGTIASGKLTKVAKMPHFHEFLNTSRTLIVRCAQERRALPSINFVARCKLLKNAYNRCDTDGNHEISRTELEIALQKLGLVFSDEELEAILTRLDPNGDGRIEWSDFLYAAWQDSRSDSRTNSSALHQYLSVELFTELPSFICAPVDRQRKQQPTSKHLRRGAASLESNDATKGYFSRMERMGVEFLTRVSETRHPCKTSHTCCQVRASQLQSVDPQEELASILSPPEGGKALSVFVKRSINGGDLQHQKQGPKESIIPKHRYGFAASTMRQLRPIEWAGTVLGFVIGFVCGLTSMGLEGLLPSQLTADAVWGFNGYVFLINIAVSLLEVTALYVMAVICWTSERYSFWNESHARISKLVLLMTYLMYKSKRYVVKFLLKLFIKRVLWRAAARSTVKATVLPIQ</sequence>
<protein>
    <submittedName>
        <fullName evidence="4">Calcium-binding protein 7</fullName>
    </submittedName>
</protein>
<dbReference type="Gene3D" id="1.10.238.10">
    <property type="entry name" value="EF-hand"/>
    <property type="match status" value="1"/>
</dbReference>
<dbReference type="EMBL" id="NCKW01008015">
    <property type="protein sequence ID" value="POM68863.1"/>
    <property type="molecule type" value="Genomic_DNA"/>
</dbReference>
<comment type="caution">
    <text evidence="4">The sequence shown here is derived from an EMBL/GenBank/DDBJ whole genome shotgun (WGS) entry which is preliminary data.</text>
</comment>
<keyword evidence="2" id="KW-0812">Transmembrane</keyword>
<evidence type="ECO:0000256" key="2">
    <source>
        <dbReference type="SAM" id="Phobius"/>
    </source>
</evidence>
<organism evidence="4 5">
    <name type="scientific">Phytophthora palmivora</name>
    <dbReference type="NCBI Taxonomy" id="4796"/>
    <lineage>
        <taxon>Eukaryota</taxon>
        <taxon>Sar</taxon>
        <taxon>Stramenopiles</taxon>
        <taxon>Oomycota</taxon>
        <taxon>Peronosporomycetes</taxon>
        <taxon>Peronosporales</taxon>
        <taxon>Peronosporaceae</taxon>
        <taxon>Phytophthora</taxon>
    </lineage>
</organism>
<accession>A0A2P4XTI3</accession>
<dbReference type="Pfam" id="PF13499">
    <property type="entry name" value="EF-hand_7"/>
    <property type="match status" value="1"/>
</dbReference>
<evidence type="ECO:0000259" key="3">
    <source>
        <dbReference type="PROSITE" id="PS50222"/>
    </source>
</evidence>
<gene>
    <name evidence="4" type="ORF">PHPALM_14916</name>
</gene>
<feature type="transmembrane region" description="Helical" evidence="2">
    <location>
        <begin position="279"/>
        <end position="299"/>
    </location>
</feature>
<dbReference type="AlphaFoldDB" id="A0A2P4XTI3"/>
<dbReference type="SUPFAM" id="SSF47473">
    <property type="entry name" value="EF-hand"/>
    <property type="match status" value="1"/>
</dbReference>
<keyword evidence="2" id="KW-0472">Membrane</keyword>
<dbReference type="InterPro" id="IPR011992">
    <property type="entry name" value="EF-hand-dom_pair"/>
</dbReference>
<dbReference type="PROSITE" id="PS50222">
    <property type="entry name" value="EF_HAND_2"/>
    <property type="match status" value="2"/>
</dbReference>
<evidence type="ECO:0000256" key="1">
    <source>
        <dbReference type="ARBA" id="ARBA00022837"/>
    </source>
</evidence>
<dbReference type="PROSITE" id="PS00018">
    <property type="entry name" value="EF_HAND_1"/>
    <property type="match status" value="2"/>
</dbReference>
<evidence type="ECO:0000313" key="5">
    <source>
        <dbReference type="Proteomes" id="UP000237271"/>
    </source>
</evidence>
<evidence type="ECO:0000313" key="4">
    <source>
        <dbReference type="EMBL" id="POM68863.1"/>
    </source>
</evidence>
<dbReference type="GO" id="GO:0005509">
    <property type="term" value="F:calcium ion binding"/>
    <property type="evidence" value="ECO:0007669"/>
    <property type="project" value="InterPro"/>
</dbReference>
<name>A0A2P4XTI3_9STRA</name>
<dbReference type="InterPro" id="IPR002048">
    <property type="entry name" value="EF_hand_dom"/>
</dbReference>
<feature type="domain" description="EF-hand" evidence="3">
    <location>
        <begin position="47"/>
        <end position="82"/>
    </location>
</feature>
<dbReference type="Proteomes" id="UP000237271">
    <property type="component" value="Unassembled WGS sequence"/>
</dbReference>